<keyword evidence="1" id="KW-1133">Transmembrane helix</keyword>
<proteinExistence type="predicted"/>
<sequence>MVDVAHLFGVLLLLVLVAGLAMVAFTCGYCAYTHGRSFWLWFALGMVLPILTYFVLFALILQQEMNQGQRLLREARAILAAAEKAAHEENH</sequence>
<dbReference type="AlphaFoldDB" id="A0A428KF75"/>
<keyword evidence="3" id="KW-1185">Reference proteome</keyword>
<organism evidence="2 3">
    <name type="scientific">Hymenobacter rigui</name>
    <dbReference type="NCBI Taxonomy" id="334424"/>
    <lineage>
        <taxon>Bacteria</taxon>
        <taxon>Pseudomonadati</taxon>
        <taxon>Bacteroidota</taxon>
        <taxon>Cytophagia</taxon>
        <taxon>Cytophagales</taxon>
        <taxon>Hymenobacteraceae</taxon>
        <taxon>Hymenobacter</taxon>
    </lineage>
</organism>
<reference evidence="2 3" key="1">
    <citation type="submission" date="2018-12" db="EMBL/GenBank/DDBJ databases">
        <authorList>
            <person name="Feng G."/>
            <person name="Zhu H."/>
        </authorList>
    </citation>
    <scope>NUCLEOTIDE SEQUENCE [LARGE SCALE GENOMIC DNA]</scope>
    <source>
        <strain evidence="2 3">KCTC 12533</strain>
    </source>
</reference>
<accession>A0A428KF75</accession>
<gene>
    <name evidence="2" type="ORF">EI291_19515</name>
</gene>
<comment type="caution">
    <text evidence="2">The sequence shown here is derived from an EMBL/GenBank/DDBJ whole genome shotgun (WGS) entry which is preliminary data.</text>
</comment>
<evidence type="ECO:0000313" key="2">
    <source>
        <dbReference type="EMBL" id="RSK45028.1"/>
    </source>
</evidence>
<dbReference type="Proteomes" id="UP000273500">
    <property type="component" value="Unassembled WGS sequence"/>
</dbReference>
<dbReference type="EMBL" id="RWIT01000016">
    <property type="protein sequence ID" value="RSK45028.1"/>
    <property type="molecule type" value="Genomic_DNA"/>
</dbReference>
<keyword evidence="1" id="KW-0812">Transmembrane</keyword>
<dbReference type="Gene3D" id="1.20.1070.10">
    <property type="entry name" value="Rhodopsin 7-helix transmembrane proteins"/>
    <property type="match status" value="1"/>
</dbReference>
<keyword evidence="1" id="KW-0472">Membrane</keyword>
<name>A0A428KF75_9BACT</name>
<dbReference type="RefSeq" id="WP_125423964.1">
    <property type="nucleotide sequence ID" value="NZ_RWIT01000016.1"/>
</dbReference>
<evidence type="ECO:0000313" key="3">
    <source>
        <dbReference type="Proteomes" id="UP000273500"/>
    </source>
</evidence>
<feature type="transmembrane region" description="Helical" evidence="1">
    <location>
        <begin position="38"/>
        <end position="61"/>
    </location>
</feature>
<feature type="transmembrane region" description="Helical" evidence="1">
    <location>
        <begin position="7"/>
        <end position="32"/>
    </location>
</feature>
<protein>
    <submittedName>
        <fullName evidence="2">Uncharacterized protein</fullName>
    </submittedName>
</protein>
<dbReference type="OrthoDB" id="887114at2"/>
<evidence type="ECO:0000256" key="1">
    <source>
        <dbReference type="SAM" id="Phobius"/>
    </source>
</evidence>